<evidence type="ECO:0000313" key="4">
    <source>
        <dbReference type="Proteomes" id="UP000039865"/>
    </source>
</evidence>
<sequence length="750" mass="88948">MSGRQLPNPILGTGLNTYQTRSPSVSHSNIFQSPGEIRAESKAYQLPSNLSKNTYQINQTGSEYQNNQMLIPNSNMASMLPNISQNPYQIPQNQYLIQQQVNNPLLGGAVGVGSRRVDLMNQRKKERLRNDMISQLGQQYSQQIDSIVNQFADQEIQTLKPYEEILKSIIGRIQYQNQPQTLKPIDTSFEYKHQNQKNNINKSFMEVPQYKPLTDVNKILLMVHFYKENLQSRDPCLLDQKNVKSLYKANKHIEIFNEWAAVIQQQDKIEEQKIAQDQMRHKIRQFQYKMELDQQNAMHSQLKKNNQTYKVQTEQEMLDYLSKRDEAKQLEEEGKRQKAKLYVQEGIHFSLDQKRKSEFQQREKLRQDSDNYRDQILRQQQEQRERQINEKLQRQNEQLQYQQELQNQEQMKKQTHIMQKLEDQKLTQDYKNKLEQEEQNRQQYFVNLHRFQDKNDQKLKALNNYLSEDLHQLAKKDEQIYLKAMQDKLQKDQLMDEERQRVLAKSKQQNIQGLNSQLQEKQMQKNIQQLENVKYGEEVKNQLMNQQQLEQKHQEEQKLKQREYLNQLGQQLEETRTKRKYGALMTEHERRVNDKQIKAYENMETRNTDANLRPYDQQVQEKYLNKLFQNQTMMPYALDTSQNGQDQKVYFNNQLNSSTVVGLNQNISRKNHVNKSTLQIGAESQLGSINTSIDGNMLEQVKRNMERPEALRFRNNTGNKAYGFDQTISKQQVKLSSNLLQSSQSQNSQC</sequence>
<protein>
    <submittedName>
        <fullName evidence="3">Uncharacterized protein</fullName>
    </submittedName>
</protein>
<dbReference type="OrthoDB" id="326368at2759"/>
<dbReference type="InParanoid" id="A0A078ATK8"/>
<gene>
    <name evidence="3" type="primary">Contig3768.g4026</name>
    <name evidence="3" type="ORF">STYLEM_13601</name>
</gene>
<keyword evidence="1" id="KW-0175">Coiled coil</keyword>
<feature type="coiled-coil region" evidence="1">
    <location>
        <begin position="504"/>
        <end position="559"/>
    </location>
</feature>
<reference evidence="3 4" key="1">
    <citation type="submission" date="2014-06" db="EMBL/GenBank/DDBJ databases">
        <authorList>
            <person name="Swart Estienne"/>
        </authorList>
    </citation>
    <scope>NUCLEOTIDE SEQUENCE [LARGE SCALE GENOMIC DNA]</scope>
    <source>
        <strain evidence="3 4">130c</strain>
    </source>
</reference>
<proteinExistence type="predicted"/>
<dbReference type="AlphaFoldDB" id="A0A078ATK8"/>
<name>A0A078ATK8_STYLE</name>
<evidence type="ECO:0000256" key="1">
    <source>
        <dbReference type="SAM" id="Coils"/>
    </source>
</evidence>
<evidence type="ECO:0000256" key="2">
    <source>
        <dbReference type="SAM" id="MobiDB-lite"/>
    </source>
</evidence>
<feature type="region of interest" description="Disordered" evidence="2">
    <location>
        <begin position="354"/>
        <end position="373"/>
    </location>
</feature>
<organism evidence="3 4">
    <name type="scientific">Stylonychia lemnae</name>
    <name type="common">Ciliate</name>
    <dbReference type="NCBI Taxonomy" id="5949"/>
    <lineage>
        <taxon>Eukaryota</taxon>
        <taxon>Sar</taxon>
        <taxon>Alveolata</taxon>
        <taxon>Ciliophora</taxon>
        <taxon>Intramacronucleata</taxon>
        <taxon>Spirotrichea</taxon>
        <taxon>Stichotrichia</taxon>
        <taxon>Sporadotrichida</taxon>
        <taxon>Oxytrichidae</taxon>
        <taxon>Stylonychinae</taxon>
        <taxon>Stylonychia</taxon>
    </lineage>
</organism>
<accession>A0A078ATK8</accession>
<keyword evidence="4" id="KW-1185">Reference proteome</keyword>
<dbReference type="EMBL" id="CCKQ01012905">
    <property type="protein sequence ID" value="CDW84537.1"/>
    <property type="molecule type" value="Genomic_DNA"/>
</dbReference>
<evidence type="ECO:0000313" key="3">
    <source>
        <dbReference type="EMBL" id="CDW84537.1"/>
    </source>
</evidence>
<dbReference type="OMA" id="NMETRNT"/>
<dbReference type="Proteomes" id="UP000039865">
    <property type="component" value="Unassembled WGS sequence"/>
</dbReference>
<feature type="region of interest" description="Disordered" evidence="2">
    <location>
        <begin position="1"/>
        <end position="29"/>
    </location>
</feature>
<feature type="compositionally biased region" description="Polar residues" evidence="2">
    <location>
        <begin position="14"/>
        <end position="29"/>
    </location>
</feature>